<dbReference type="Pfam" id="PF02042">
    <property type="entry name" value="RWP-RK"/>
    <property type="match status" value="1"/>
</dbReference>
<dbReference type="PANTHER" id="PTHR46373">
    <property type="entry name" value="PROTEIN RKD4"/>
    <property type="match status" value="1"/>
</dbReference>
<accession>A0A2U1Q0T6</accession>
<protein>
    <recommendedName>
        <fullName evidence="7">RWP-RK domain-containing protein</fullName>
    </recommendedName>
</protein>
<dbReference type="EMBL" id="PKPP01000535">
    <property type="protein sequence ID" value="PWA91553.1"/>
    <property type="molecule type" value="Genomic_DNA"/>
</dbReference>
<comment type="caution">
    <text evidence="8">The sequence shown here is derived from an EMBL/GenBank/DDBJ whole genome shotgun (WGS) entry which is preliminary data.</text>
</comment>
<dbReference type="PANTHER" id="PTHR46373:SF20">
    <property type="entry name" value="PROTEIN RKD1"/>
    <property type="match status" value="1"/>
</dbReference>
<evidence type="ECO:0000313" key="9">
    <source>
        <dbReference type="Proteomes" id="UP000245207"/>
    </source>
</evidence>
<keyword evidence="5" id="KW-0804">Transcription</keyword>
<dbReference type="GO" id="GO:0003700">
    <property type="term" value="F:DNA-binding transcription factor activity"/>
    <property type="evidence" value="ECO:0007669"/>
    <property type="project" value="InterPro"/>
</dbReference>
<keyword evidence="6" id="KW-0539">Nucleus</keyword>
<dbReference type="InterPro" id="IPR003035">
    <property type="entry name" value="RWP-RK_dom"/>
</dbReference>
<dbReference type="Proteomes" id="UP000245207">
    <property type="component" value="Unassembled WGS sequence"/>
</dbReference>
<dbReference type="PROSITE" id="PS51519">
    <property type="entry name" value="RWP_RK"/>
    <property type="match status" value="1"/>
</dbReference>
<comment type="function">
    <text evidence="1">Putative transcription factor.</text>
</comment>
<evidence type="ECO:0000259" key="7">
    <source>
        <dbReference type="PROSITE" id="PS51519"/>
    </source>
</evidence>
<keyword evidence="9" id="KW-1185">Reference proteome</keyword>
<sequence>MELSKEVVAQYFNLPVKQAANKLNVGLTVLKRRCRQLGFKRWPHRRLMSLDLLISTLQAENGGATVDNYTKVIIARLKEERRRVEENPDYKLASSTIKLRQQISKARYERMKNLNLDPATATEVTPLDVIHPTNNSGFEQMDGAYDCNNERLE</sequence>
<evidence type="ECO:0000256" key="1">
    <source>
        <dbReference type="ARBA" id="ARBA00004049"/>
    </source>
</evidence>
<reference evidence="8 9" key="1">
    <citation type="journal article" date="2018" name="Mol. Plant">
        <title>The genome of Artemisia annua provides insight into the evolution of Asteraceae family and artemisinin biosynthesis.</title>
        <authorList>
            <person name="Shen Q."/>
            <person name="Zhang L."/>
            <person name="Liao Z."/>
            <person name="Wang S."/>
            <person name="Yan T."/>
            <person name="Shi P."/>
            <person name="Liu M."/>
            <person name="Fu X."/>
            <person name="Pan Q."/>
            <person name="Wang Y."/>
            <person name="Lv Z."/>
            <person name="Lu X."/>
            <person name="Zhang F."/>
            <person name="Jiang W."/>
            <person name="Ma Y."/>
            <person name="Chen M."/>
            <person name="Hao X."/>
            <person name="Li L."/>
            <person name="Tang Y."/>
            <person name="Lv G."/>
            <person name="Zhou Y."/>
            <person name="Sun X."/>
            <person name="Brodelius P.E."/>
            <person name="Rose J.K.C."/>
            <person name="Tang K."/>
        </authorList>
    </citation>
    <scope>NUCLEOTIDE SEQUENCE [LARGE SCALE GENOMIC DNA]</scope>
    <source>
        <strain evidence="9">cv. Huhao1</strain>
        <tissue evidence="8">Leaf</tissue>
    </source>
</reference>
<keyword evidence="3" id="KW-0175">Coiled coil</keyword>
<proteinExistence type="predicted"/>
<name>A0A2U1Q0T6_ARTAN</name>
<keyword evidence="4" id="KW-0238">DNA-binding</keyword>
<gene>
    <name evidence="8" type="ORF">CTI12_AA087800</name>
</gene>
<evidence type="ECO:0000256" key="2">
    <source>
        <dbReference type="ARBA" id="ARBA00023015"/>
    </source>
</evidence>
<evidence type="ECO:0000256" key="3">
    <source>
        <dbReference type="ARBA" id="ARBA00023054"/>
    </source>
</evidence>
<evidence type="ECO:0000256" key="4">
    <source>
        <dbReference type="ARBA" id="ARBA00023125"/>
    </source>
</evidence>
<evidence type="ECO:0000256" key="5">
    <source>
        <dbReference type="ARBA" id="ARBA00023163"/>
    </source>
</evidence>
<organism evidence="8 9">
    <name type="scientific">Artemisia annua</name>
    <name type="common">Sweet wormwood</name>
    <dbReference type="NCBI Taxonomy" id="35608"/>
    <lineage>
        <taxon>Eukaryota</taxon>
        <taxon>Viridiplantae</taxon>
        <taxon>Streptophyta</taxon>
        <taxon>Embryophyta</taxon>
        <taxon>Tracheophyta</taxon>
        <taxon>Spermatophyta</taxon>
        <taxon>Magnoliopsida</taxon>
        <taxon>eudicotyledons</taxon>
        <taxon>Gunneridae</taxon>
        <taxon>Pentapetalae</taxon>
        <taxon>asterids</taxon>
        <taxon>campanulids</taxon>
        <taxon>Asterales</taxon>
        <taxon>Asteraceae</taxon>
        <taxon>Asteroideae</taxon>
        <taxon>Anthemideae</taxon>
        <taxon>Artemisiinae</taxon>
        <taxon>Artemisia</taxon>
    </lineage>
</organism>
<dbReference type="InterPro" id="IPR044607">
    <property type="entry name" value="RKD-like"/>
</dbReference>
<dbReference type="AlphaFoldDB" id="A0A2U1Q0T6"/>
<dbReference type="GO" id="GO:0003677">
    <property type="term" value="F:DNA binding"/>
    <property type="evidence" value="ECO:0007669"/>
    <property type="project" value="UniProtKB-KW"/>
</dbReference>
<feature type="domain" description="RWP-RK" evidence="7">
    <location>
        <begin position="1"/>
        <end position="72"/>
    </location>
</feature>
<keyword evidence="2" id="KW-0805">Transcription regulation</keyword>
<evidence type="ECO:0000256" key="6">
    <source>
        <dbReference type="ARBA" id="ARBA00023242"/>
    </source>
</evidence>
<dbReference type="OrthoDB" id="6270329at2759"/>
<evidence type="ECO:0000313" key="8">
    <source>
        <dbReference type="EMBL" id="PWA91553.1"/>
    </source>
</evidence>